<protein>
    <submittedName>
        <fullName evidence="1">Uncharacterized protein</fullName>
    </submittedName>
</protein>
<keyword evidence="2" id="KW-1185">Reference proteome</keyword>
<comment type="caution">
    <text evidence="1">The sequence shown here is derived from an EMBL/GenBank/DDBJ whole genome shotgun (WGS) entry which is preliminary data.</text>
</comment>
<dbReference type="EMBL" id="JACHBX010000003">
    <property type="protein sequence ID" value="MBB6135220.1"/>
    <property type="molecule type" value="Genomic_DNA"/>
</dbReference>
<proteinExistence type="predicted"/>
<sequence length="107" mass="11870">MDEYSNDYIGTIYVLPQSHAFELHTTIHGTATVITGTVAQPLAQQLADAIPGGGGVVDPCQLALRPRRVEVVTRELHERHRAPRKMHFLTRVHEVEEKARPVPLSAV</sequence>
<dbReference type="Proteomes" id="UP000540787">
    <property type="component" value="Unassembled WGS sequence"/>
</dbReference>
<dbReference type="AlphaFoldDB" id="A0A7X0CFG2"/>
<accession>A0A7X0CFG2</accession>
<organism evidence="1 2">
    <name type="scientific">Massilia aurea</name>
    <dbReference type="NCBI Taxonomy" id="373040"/>
    <lineage>
        <taxon>Bacteria</taxon>
        <taxon>Pseudomonadati</taxon>
        <taxon>Pseudomonadota</taxon>
        <taxon>Betaproteobacteria</taxon>
        <taxon>Burkholderiales</taxon>
        <taxon>Oxalobacteraceae</taxon>
        <taxon>Telluria group</taxon>
        <taxon>Massilia</taxon>
    </lineage>
</organism>
<dbReference type="RefSeq" id="WP_183555858.1">
    <property type="nucleotide sequence ID" value="NZ_JACHBX010000003.1"/>
</dbReference>
<gene>
    <name evidence="1" type="ORF">HD842_003378</name>
</gene>
<reference evidence="1 2" key="1">
    <citation type="submission" date="2020-08" db="EMBL/GenBank/DDBJ databases">
        <title>The Agave Microbiome: Exploring the role of microbial communities in plant adaptations to desert environments.</title>
        <authorList>
            <person name="Partida-Martinez L.P."/>
        </authorList>
    </citation>
    <scope>NUCLEOTIDE SEQUENCE [LARGE SCALE GENOMIC DNA]</scope>
    <source>
        <strain evidence="1 2">AT3.2</strain>
    </source>
</reference>
<evidence type="ECO:0000313" key="2">
    <source>
        <dbReference type="Proteomes" id="UP000540787"/>
    </source>
</evidence>
<name>A0A7X0CFG2_9BURK</name>
<evidence type="ECO:0000313" key="1">
    <source>
        <dbReference type="EMBL" id="MBB6135220.1"/>
    </source>
</evidence>